<keyword evidence="4 5" id="KW-0975">Bacterial flagellum</keyword>
<dbReference type="InterPro" id="IPR020013">
    <property type="entry name" value="Flagellar_FlgE/F/G"/>
</dbReference>
<evidence type="ECO:0000256" key="5">
    <source>
        <dbReference type="RuleBase" id="RU362116"/>
    </source>
</evidence>
<keyword evidence="10" id="KW-0966">Cell projection</keyword>
<feature type="domain" description="Flagellar hook protein FlgE/F/G-like D1" evidence="9">
    <location>
        <begin position="83"/>
        <end position="123"/>
    </location>
</feature>
<dbReference type="Pfam" id="PF22692">
    <property type="entry name" value="LlgE_F_G_D1"/>
    <property type="match status" value="1"/>
</dbReference>
<dbReference type="PANTHER" id="PTHR30435:SF1">
    <property type="entry name" value="FLAGELLAR HOOK PROTEIN FLGE"/>
    <property type="match status" value="1"/>
</dbReference>
<protein>
    <recommendedName>
        <fullName evidence="3 5">Flagellar hook protein FlgE</fullName>
    </recommendedName>
</protein>
<evidence type="ECO:0000256" key="2">
    <source>
        <dbReference type="ARBA" id="ARBA00009677"/>
    </source>
</evidence>
<comment type="caution">
    <text evidence="10">The sequence shown here is derived from an EMBL/GenBank/DDBJ whole genome shotgun (WGS) entry which is preliminary data.</text>
</comment>
<dbReference type="Pfam" id="PF00460">
    <property type="entry name" value="Flg_bb_rod"/>
    <property type="match status" value="1"/>
</dbReference>
<evidence type="ECO:0000313" key="11">
    <source>
        <dbReference type="Proteomes" id="UP000735592"/>
    </source>
</evidence>
<dbReference type="Pfam" id="PF06429">
    <property type="entry name" value="Flg_bbr_C"/>
    <property type="match status" value="1"/>
</dbReference>
<keyword evidence="10" id="KW-0969">Cilium</keyword>
<dbReference type="InterPro" id="IPR037058">
    <property type="entry name" value="Falgellar_hook_FlgE_sf"/>
</dbReference>
<keyword evidence="10" id="KW-0282">Flagellum</keyword>
<name>A0ABW9SJC1_9BURK</name>
<dbReference type="InterPro" id="IPR019776">
    <property type="entry name" value="Flagellar_basal_body_rod_CS"/>
</dbReference>
<evidence type="ECO:0000259" key="8">
    <source>
        <dbReference type="Pfam" id="PF07559"/>
    </source>
</evidence>
<dbReference type="PROSITE" id="PS00588">
    <property type="entry name" value="FLAGELLA_BB_ROD"/>
    <property type="match status" value="1"/>
</dbReference>
<dbReference type="NCBIfam" id="TIGR03506">
    <property type="entry name" value="FlgEFG_subfam"/>
    <property type="match status" value="1"/>
</dbReference>
<dbReference type="InterPro" id="IPR001444">
    <property type="entry name" value="Flag_bb_rod_N"/>
</dbReference>
<comment type="subcellular location">
    <subcellularLocation>
        <location evidence="1 5">Bacterial flagellum basal body</location>
    </subcellularLocation>
</comment>
<dbReference type="InterPro" id="IPR011491">
    <property type="entry name" value="FlgE_D2"/>
</dbReference>
<evidence type="ECO:0000256" key="3">
    <source>
        <dbReference type="ARBA" id="ARBA00019015"/>
    </source>
</evidence>
<evidence type="ECO:0000259" key="6">
    <source>
        <dbReference type="Pfam" id="PF00460"/>
    </source>
</evidence>
<evidence type="ECO:0000259" key="9">
    <source>
        <dbReference type="Pfam" id="PF22692"/>
    </source>
</evidence>
<evidence type="ECO:0000259" key="7">
    <source>
        <dbReference type="Pfam" id="PF06429"/>
    </source>
</evidence>
<evidence type="ECO:0000256" key="4">
    <source>
        <dbReference type="ARBA" id="ARBA00023143"/>
    </source>
</evidence>
<dbReference type="Gene3D" id="2.60.98.20">
    <property type="entry name" value="Flagellar hook protein FlgE"/>
    <property type="match status" value="1"/>
</dbReference>
<accession>A0ABW9SJC1</accession>
<evidence type="ECO:0000256" key="1">
    <source>
        <dbReference type="ARBA" id="ARBA00004117"/>
    </source>
</evidence>
<dbReference type="InterPro" id="IPR002371">
    <property type="entry name" value="FlgK"/>
</dbReference>
<gene>
    <name evidence="10" type="ORF">GM655_03740</name>
</gene>
<feature type="domain" description="Flagellar hook protein FlgE D2" evidence="8">
    <location>
        <begin position="160"/>
        <end position="231"/>
    </location>
</feature>
<reference evidence="10 11" key="1">
    <citation type="submission" date="2019-11" db="EMBL/GenBank/DDBJ databases">
        <title>Type strains purchased from KCTC, JCM and DSMZ.</title>
        <authorList>
            <person name="Lu H."/>
        </authorList>
    </citation>
    <scope>NUCLEOTIDE SEQUENCE [LARGE SCALE GENOMIC DNA]</scope>
    <source>
        <strain evidence="10 11">DSM 103461</strain>
    </source>
</reference>
<dbReference type="EMBL" id="WNKW01000001">
    <property type="protein sequence ID" value="MTW31935.1"/>
    <property type="molecule type" value="Genomic_DNA"/>
</dbReference>
<organism evidence="10 11">
    <name type="scientific">Pseudoduganella danionis</name>
    <dbReference type="NCBI Taxonomy" id="1890295"/>
    <lineage>
        <taxon>Bacteria</taxon>
        <taxon>Pseudomonadati</taxon>
        <taxon>Pseudomonadota</taxon>
        <taxon>Betaproteobacteria</taxon>
        <taxon>Burkholderiales</taxon>
        <taxon>Oxalobacteraceae</taxon>
        <taxon>Telluria group</taxon>
        <taxon>Pseudoduganella</taxon>
    </lineage>
</organism>
<comment type="function">
    <text evidence="5">A flexible structure which links the flagellar filament to the drive apparatus in the basal body.</text>
</comment>
<proteinExistence type="inferred from homology"/>
<sequence>MFQQGLSGLNSASKSLDVIGNNIANASTVGFKSSQAQFADLYANSLNGVSGNNAGIGVTTAKLAQQFTQGNIETSTNPLDVSINGGGFFREVVNGAVQYTRNGQFHEDNTHTLVSAQGAQLTGYLSNSAGVILLGAPVPLKLDKSDLTPVQTTTANFQLNLSSAEKVPATIPFDAGDPTSYNKQTVLNVYDSLGTSHIMTTYYVKTDANTWDVYAAADNKEVVSASVAAAINSDTTVQGARTAYNDAVRATPPDIAAIATAAGTYATAAYNSMLAAASVPPAAASQAQLDALTAAYTALDPTTSGSITGMTPDQINAKLAAAITVPAIKVGTLLFDKNGALNPEAMALMTPPQTLPFNISLPIFPDTGAQQPMMVSTTFDKTTQYGSVTNDLGSTQNGYSAGSWQRYAIDENGVILGQYSNGKSRPMGQICMANFASVDGLTPLGNNAWSESSASGVPTIGVPNAGSMGALRASSVETSNVDLTQELVNMITAQRVYQANAQTIKTEDSVLQTLVNLR</sequence>
<evidence type="ECO:0000313" key="10">
    <source>
        <dbReference type="EMBL" id="MTW31935.1"/>
    </source>
</evidence>
<dbReference type="SUPFAM" id="SSF117143">
    <property type="entry name" value="Flagellar hook protein flgE"/>
    <property type="match status" value="1"/>
</dbReference>
<keyword evidence="11" id="KW-1185">Reference proteome</keyword>
<dbReference type="PANTHER" id="PTHR30435">
    <property type="entry name" value="FLAGELLAR PROTEIN"/>
    <property type="match status" value="1"/>
</dbReference>
<dbReference type="InterPro" id="IPR037925">
    <property type="entry name" value="FlgE/F/G-like"/>
</dbReference>
<dbReference type="Pfam" id="PF07559">
    <property type="entry name" value="FlgE_D2"/>
    <property type="match status" value="1"/>
</dbReference>
<dbReference type="InterPro" id="IPR053967">
    <property type="entry name" value="LlgE_F_G-like_D1"/>
</dbReference>
<feature type="domain" description="Flagellar basal-body/hook protein C-terminal" evidence="7">
    <location>
        <begin position="474"/>
        <end position="517"/>
    </location>
</feature>
<dbReference type="InterPro" id="IPR010930">
    <property type="entry name" value="Flg_bb/hook_C_dom"/>
</dbReference>
<comment type="similarity">
    <text evidence="2 5">Belongs to the flagella basal body rod proteins family.</text>
</comment>
<feature type="domain" description="Flagellar basal body rod protein N-terminal" evidence="6">
    <location>
        <begin position="5"/>
        <end position="32"/>
    </location>
</feature>
<dbReference type="PRINTS" id="PR01005">
    <property type="entry name" value="FLGHOOKAP1"/>
</dbReference>
<dbReference type="Proteomes" id="UP000735592">
    <property type="component" value="Unassembled WGS sequence"/>
</dbReference>
<dbReference type="RefSeq" id="WP_155433256.1">
    <property type="nucleotide sequence ID" value="NZ_JBHLXK010000001.1"/>
</dbReference>